<proteinExistence type="inferred from homology"/>
<gene>
    <name evidence="3" type="ORF">NYPRO_LOCUS24338</name>
</gene>
<evidence type="ECO:0000259" key="2">
    <source>
        <dbReference type="PROSITE" id="PS50878"/>
    </source>
</evidence>
<dbReference type="Proteomes" id="UP000645828">
    <property type="component" value="Unassembled WGS sequence"/>
</dbReference>
<dbReference type="Pfam" id="PF17919">
    <property type="entry name" value="RT_RNaseH_2"/>
    <property type="match status" value="1"/>
</dbReference>
<dbReference type="Pfam" id="PF00078">
    <property type="entry name" value="RVT_1"/>
    <property type="match status" value="1"/>
</dbReference>
<evidence type="ECO:0000313" key="4">
    <source>
        <dbReference type="Proteomes" id="UP000645828"/>
    </source>
</evidence>
<dbReference type="PROSITE" id="PS50878">
    <property type="entry name" value="RT_POL"/>
    <property type="match status" value="1"/>
</dbReference>
<dbReference type="AlphaFoldDB" id="A0A811ZTM2"/>
<dbReference type="InterPro" id="IPR041577">
    <property type="entry name" value="RT_RNaseH_2"/>
</dbReference>
<feature type="domain" description="Reverse transcriptase" evidence="2">
    <location>
        <begin position="1"/>
        <end position="92"/>
    </location>
</feature>
<accession>A0A811ZTM2</accession>
<dbReference type="EMBL" id="CAJHUB010000775">
    <property type="protein sequence ID" value="CAD7691544.1"/>
    <property type="molecule type" value="Genomic_DNA"/>
</dbReference>
<protein>
    <submittedName>
        <fullName evidence="3">(raccoon dog) hypothetical protein</fullName>
    </submittedName>
</protein>
<evidence type="ECO:0000313" key="3">
    <source>
        <dbReference type="EMBL" id="CAD7691544.1"/>
    </source>
</evidence>
<comment type="caution">
    <text evidence="3">The sequence shown here is derived from an EMBL/GenBank/DDBJ whole genome shotgun (WGS) entry which is preliminary data.</text>
</comment>
<dbReference type="PANTHER" id="PTHR33064:SF29">
    <property type="entry name" value="PEPTIDASE A2 DOMAIN-CONTAINING PROTEIN-RELATED"/>
    <property type="match status" value="1"/>
</dbReference>
<dbReference type="InterPro" id="IPR043128">
    <property type="entry name" value="Rev_trsase/Diguanyl_cyclase"/>
</dbReference>
<evidence type="ECO:0000256" key="1">
    <source>
        <dbReference type="ARBA" id="ARBA00010879"/>
    </source>
</evidence>
<dbReference type="InterPro" id="IPR043502">
    <property type="entry name" value="DNA/RNA_pol_sf"/>
</dbReference>
<reference evidence="3" key="1">
    <citation type="submission" date="2020-12" db="EMBL/GenBank/DDBJ databases">
        <authorList>
            <consortium name="Molecular Ecology Group"/>
        </authorList>
    </citation>
    <scope>NUCLEOTIDE SEQUENCE</scope>
    <source>
        <strain evidence="3">TBG_1078</strain>
    </source>
</reference>
<dbReference type="InterPro" id="IPR000477">
    <property type="entry name" value="RT_dom"/>
</dbReference>
<organism evidence="3 4">
    <name type="scientific">Nyctereutes procyonoides</name>
    <name type="common">Raccoon dog</name>
    <name type="synonym">Canis procyonoides</name>
    <dbReference type="NCBI Taxonomy" id="34880"/>
    <lineage>
        <taxon>Eukaryota</taxon>
        <taxon>Metazoa</taxon>
        <taxon>Chordata</taxon>
        <taxon>Craniata</taxon>
        <taxon>Vertebrata</taxon>
        <taxon>Euteleostomi</taxon>
        <taxon>Mammalia</taxon>
        <taxon>Eutheria</taxon>
        <taxon>Laurasiatheria</taxon>
        <taxon>Carnivora</taxon>
        <taxon>Caniformia</taxon>
        <taxon>Canidae</taxon>
        <taxon>Nyctereutes</taxon>
    </lineage>
</organism>
<dbReference type="Gene3D" id="3.10.20.370">
    <property type="match status" value="1"/>
</dbReference>
<sequence>MASSPGLDYHKDSKIHHLDEALHEDLGEFHSEHPHLTLLQYVDDILLAVEDQDTCLRGTRDLLQTIAALGYRASAKKAQVCREEESYLGYKLKDGQKWLTDARKETVLRIPQPQTVLQVREFLGSAGFCRLWIPGFAEMARPLYEATRHQQNFEWTEAVNRAFNDLKQALLSAPALGLPDLAKPFYLYVDKKGGVAKGVLVQYLGPWKRPIAYLSKKLDMVAAGWPPCLKIIAAVATMVKDADKLAMGQELHVTTPHAIEGVLKQPPDCWISNAHLTHYQSLLLNPTRILFKPPTTLNPATLLPRSLLGSGLH</sequence>
<comment type="similarity">
    <text evidence="1">Belongs to the beta type-B retroviral polymerase family. HERV class-II K(HML-2) pol subfamily.</text>
</comment>
<name>A0A811ZTM2_NYCPR</name>
<dbReference type="PANTHER" id="PTHR33064">
    <property type="entry name" value="POL PROTEIN"/>
    <property type="match status" value="1"/>
</dbReference>
<dbReference type="Gene3D" id="3.30.70.270">
    <property type="match status" value="2"/>
</dbReference>
<dbReference type="SUPFAM" id="SSF56672">
    <property type="entry name" value="DNA/RNA polymerases"/>
    <property type="match status" value="1"/>
</dbReference>
<dbReference type="InterPro" id="IPR051320">
    <property type="entry name" value="Viral_Replic_Matur_Polypro"/>
</dbReference>
<dbReference type="FunFam" id="3.30.70.270:FF:000020">
    <property type="entry name" value="Transposon Tf2-6 polyprotein-like Protein"/>
    <property type="match status" value="1"/>
</dbReference>
<keyword evidence="4" id="KW-1185">Reference proteome</keyword>